<evidence type="ECO:0000259" key="10">
    <source>
        <dbReference type="PROSITE" id="PS51068"/>
    </source>
</evidence>
<comment type="caution">
    <text evidence="11">The sequence shown here is derived from an EMBL/GenBank/DDBJ whole genome shotgun (WGS) entry which is preliminary data.</text>
</comment>
<comment type="similarity">
    <text evidence="2">Belongs to the FPG family.</text>
</comment>
<dbReference type="RefSeq" id="WP_123265235.1">
    <property type="nucleotide sequence ID" value="NZ_RJUG01000002.1"/>
</dbReference>
<dbReference type="InterPro" id="IPR010979">
    <property type="entry name" value="Ribosomal_uS13-like_H2TH"/>
</dbReference>
<reference evidence="12" key="2">
    <citation type="submission" date="2018-11" db="EMBL/GenBank/DDBJ databases">
        <title>Proposal to divide the Flavobacteriaceae and reorganize its genera based on Amino Acid Identity values calculated from whole genome sequences.</title>
        <authorList>
            <person name="Nicholson A.C."/>
            <person name="Gulvik C.A."/>
            <person name="Whitney A.M."/>
            <person name="Humrighouse B.W."/>
            <person name="Bell M."/>
            <person name="Holmens B."/>
            <person name="Steigerwalt A."/>
            <person name="Villarma A."/>
            <person name="Sheth M."/>
            <person name="Batra D."/>
            <person name="Pryor J."/>
            <person name="Bernardet J.-F."/>
            <person name="Hugo C."/>
            <person name="Kampfer P."/>
            <person name="Newman J."/>
            <person name="Mcquiston J.R."/>
        </authorList>
    </citation>
    <scope>NUCLEOTIDE SEQUENCE [LARGE SCALE GENOMIC DNA]</scope>
    <source>
        <strain evidence="12">H3056</strain>
    </source>
</reference>
<dbReference type="OrthoDB" id="9800855at2"/>
<comment type="catalytic activity">
    <reaction evidence="1">
        <text>Hydrolysis of DNA containing ring-opened 7-methylguanine residues, releasing 2,6-diamino-4-hydroxy-5-(N-methyl)formamidopyrimidine.</text>
        <dbReference type="EC" id="3.2.2.23"/>
    </reaction>
</comment>
<reference evidence="12" key="1">
    <citation type="submission" date="2018-11" db="EMBL/GenBank/DDBJ databases">
        <title>Proposal to divide the Flavobacteriaceae and reorganize its genera based on Amino Acid Identity values calculated from whole genome sequences.</title>
        <authorList>
            <person name="Nicholson A.C."/>
            <person name="Gulvik C.A."/>
            <person name="Whitney A.M."/>
            <person name="Humrighouse B.W."/>
            <person name="Bell M."/>
            <person name="Holmes B."/>
            <person name="Steigerwalt A."/>
            <person name="Villarma A."/>
            <person name="Sheth M."/>
            <person name="Batra D."/>
            <person name="Pryor J."/>
            <person name="Bernardet J.-F."/>
            <person name="Hugo C."/>
            <person name="Kampfer P."/>
            <person name="Newman J."/>
            <person name="Mcquiston J.R."/>
        </authorList>
    </citation>
    <scope>NUCLEOTIDE SEQUENCE [LARGE SCALE GENOMIC DNA]</scope>
    <source>
        <strain evidence="12">H3056</strain>
    </source>
</reference>
<protein>
    <submittedName>
        <fullName evidence="11">Endonuclease</fullName>
    </submittedName>
</protein>
<keyword evidence="8" id="KW-0511">Multifunctional enzyme</keyword>
<name>A0A3N0WY33_9FLAO</name>
<dbReference type="SMART" id="SM01232">
    <property type="entry name" value="H2TH"/>
    <property type="match status" value="1"/>
</dbReference>
<dbReference type="GO" id="GO:0006284">
    <property type="term" value="P:base-excision repair"/>
    <property type="evidence" value="ECO:0007669"/>
    <property type="project" value="InterPro"/>
</dbReference>
<dbReference type="Gene3D" id="3.20.190.10">
    <property type="entry name" value="MutM-like, N-terminal"/>
    <property type="match status" value="1"/>
</dbReference>
<keyword evidence="9" id="KW-0326">Glycosidase</keyword>
<dbReference type="EMBL" id="RJUG01000002">
    <property type="protein sequence ID" value="ROI09987.1"/>
    <property type="molecule type" value="Genomic_DNA"/>
</dbReference>
<accession>A0A3N0WY33</accession>
<evidence type="ECO:0000256" key="9">
    <source>
        <dbReference type="ARBA" id="ARBA00023295"/>
    </source>
</evidence>
<dbReference type="Gene3D" id="1.10.8.50">
    <property type="match status" value="1"/>
</dbReference>
<dbReference type="GO" id="GO:0016829">
    <property type="term" value="F:lyase activity"/>
    <property type="evidence" value="ECO:0007669"/>
    <property type="project" value="UniProtKB-KW"/>
</dbReference>
<keyword evidence="4" id="KW-0378">Hydrolase</keyword>
<evidence type="ECO:0000256" key="8">
    <source>
        <dbReference type="ARBA" id="ARBA00023268"/>
    </source>
</evidence>
<proteinExistence type="inferred from homology"/>
<keyword evidence="3" id="KW-0227">DNA damage</keyword>
<keyword evidence="5" id="KW-0238">DNA-binding</keyword>
<keyword evidence="11" id="KW-0255">Endonuclease</keyword>
<evidence type="ECO:0000256" key="3">
    <source>
        <dbReference type="ARBA" id="ARBA00022763"/>
    </source>
</evidence>
<evidence type="ECO:0000256" key="4">
    <source>
        <dbReference type="ARBA" id="ARBA00022801"/>
    </source>
</evidence>
<dbReference type="Proteomes" id="UP000270224">
    <property type="component" value="Unassembled WGS sequence"/>
</dbReference>
<dbReference type="PANTHER" id="PTHR22993:SF9">
    <property type="entry name" value="FORMAMIDOPYRIMIDINE-DNA GLYCOSYLASE"/>
    <property type="match status" value="1"/>
</dbReference>
<dbReference type="GO" id="GO:0008270">
    <property type="term" value="F:zinc ion binding"/>
    <property type="evidence" value="ECO:0007669"/>
    <property type="project" value="InterPro"/>
</dbReference>
<evidence type="ECO:0000313" key="11">
    <source>
        <dbReference type="EMBL" id="ROI09987.1"/>
    </source>
</evidence>
<evidence type="ECO:0000256" key="1">
    <source>
        <dbReference type="ARBA" id="ARBA00001668"/>
    </source>
</evidence>
<feature type="domain" description="Formamidopyrimidine-DNA glycosylase catalytic" evidence="10">
    <location>
        <begin position="2"/>
        <end position="91"/>
    </location>
</feature>
<organism evidence="11 12">
    <name type="scientific">Kaistella daneshvariae</name>
    <dbReference type="NCBI Taxonomy" id="2487074"/>
    <lineage>
        <taxon>Bacteria</taxon>
        <taxon>Pseudomonadati</taxon>
        <taxon>Bacteroidota</taxon>
        <taxon>Flavobacteriia</taxon>
        <taxon>Flavobacteriales</taxon>
        <taxon>Weeksellaceae</taxon>
        <taxon>Chryseobacterium group</taxon>
        <taxon>Kaistella</taxon>
    </lineage>
</organism>
<dbReference type="GO" id="GO:0003906">
    <property type="term" value="F:DNA-(apurinic or apyrimidinic site) endonuclease activity"/>
    <property type="evidence" value="ECO:0007669"/>
    <property type="project" value="InterPro"/>
</dbReference>
<dbReference type="SMART" id="SM00898">
    <property type="entry name" value="Fapy_DNA_glyco"/>
    <property type="match status" value="1"/>
</dbReference>
<gene>
    <name evidence="11" type="ORF">EGI11_04320</name>
</gene>
<evidence type="ECO:0000256" key="2">
    <source>
        <dbReference type="ARBA" id="ARBA00009409"/>
    </source>
</evidence>
<dbReference type="Pfam" id="PF06831">
    <property type="entry name" value="H2TH"/>
    <property type="match status" value="1"/>
</dbReference>
<dbReference type="InterPro" id="IPR015886">
    <property type="entry name" value="H2TH_FPG"/>
</dbReference>
<dbReference type="PANTHER" id="PTHR22993">
    <property type="entry name" value="FORMAMIDOPYRIMIDINE-DNA GLYCOSYLASE"/>
    <property type="match status" value="1"/>
</dbReference>
<dbReference type="InterPro" id="IPR035937">
    <property type="entry name" value="FPG_N"/>
</dbReference>
<dbReference type="GO" id="GO:0003684">
    <property type="term" value="F:damaged DNA binding"/>
    <property type="evidence" value="ECO:0007669"/>
    <property type="project" value="InterPro"/>
</dbReference>
<dbReference type="GO" id="GO:0008534">
    <property type="term" value="F:oxidized purine nucleobase lesion DNA N-glycosylase activity"/>
    <property type="evidence" value="ECO:0007669"/>
    <property type="project" value="UniProtKB-EC"/>
</dbReference>
<dbReference type="PROSITE" id="PS51068">
    <property type="entry name" value="FPG_CAT"/>
    <property type="match status" value="1"/>
</dbReference>
<evidence type="ECO:0000256" key="6">
    <source>
        <dbReference type="ARBA" id="ARBA00023204"/>
    </source>
</evidence>
<dbReference type="AlphaFoldDB" id="A0A3N0WY33"/>
<dbReference type="SUPFAM" id="SSF46946">
    <property type="entry name" value="S13-like H2TH domain"/>
    <property type="match status" value="1"/>
</dbReference>
<keyword evidence="7" id="KW-0456">Lyase</keyword>
<keyword evidence="6" id="KW-0234">DNA repair</keyword>
<sequence>MPEGPSIKILKDLTEKFLGKEIISATGNAKIEMEQLPGRVFQEYKTYGKQSYLVCEKIVVRIHLLLFGSYSLDEQTKPDRQLRLHLKFVNGDLYFYSCSVKLLDRKVLKEIDWNADVLSDDWKPLKAKKKLKLQPEMLVCDALLDQNIFSGVGNIIKNEVLFRIGVHPESLVGKLPPKKLAALIFEARNYSFDFLRWKKEYVLKKNWLVHTKKICPKCGENLTKKHTGLNSRRSFFCEKDQKLYQ</sequence>
<evidence type="ECO:0000256" key="5">
    <source>
        <dbReference type="ARBA" id="ARBA00023125"/>
    </source>
</evidence>
<dbReference type="SUPFAM" id="SSF81624">
    <property type="entry name" value="N-terminal domain of MutM-like DNA repair proteins"/>
    <property type="match status" value="1"/>
</dbReference>
<evidence type="ECO:0000313" key="12">
    <source>
        <dbReference type="Proteomes" id="UP000270224"/>
    </source>
</evidence>
<dbReference type="InterPro" id="IPR012319">
    <property type="entry name" value="FPG_cat"/>
</dbReference>
<evidence type="ECO:0000256" key="7">
    <source>
        <dbReference type="ARBA" id="ARBA00023239"/>
    </source>
</evidence>
<keyword evidence="11" id="KW-0540">Nuclease</keyword>